<evidence type="ECO:0000259" key="1">
    <source>
        <dbReference type="PROSITE" id="PS50011"/>
    </source>
</evidence>
<dbReference type="EMBL" id="CAJPDQ010000027">
    <property type="protein sequence ID" value="CAF9927528.1"/>
    <property type="molecule type" value="Genomic_DNA"/>
</dbReference>
<dbReference type="OrthoDB" id="1911848at2759"/>
<evidence type="ECO:0000313" key="3">
    <source>
        <dbReference type="Proteomes" id="UP000664169"/>
    </source>
</evidence>
<dbReference type="Gene3D" id="1.10.510.10">
    <property type="entry name" value="Transferase(Phosphotransferase) domain 1"/>
    <property type="match status" value="1"/>
</dbReference>
<dbReference type="Proteomes" id="UP000664169">
    <property type="component" value="Unassembled WGS sequence"/>
</dbReference>
<name>A0A8H3FMV7_9LECA</name>
<organism evidence="2 3">
    <name type="scientific">Gomphillus americanus</name>
    <dbReference type="NCBI Taxonomy" id="1940652"/>
    <lineage>
        <taxon>Eukaryota</taxon>
        <taxon>Fungi</taxon>
        <taxon>Dikarya</taxon>
        <taxon>Ascomycota</taxon>
        <taxon>Pezizomycotina</taxon>
        <taxon>Lecanoromycetes</taxon>
        <taxon>OSLEUM clade</taxon>
        <taxon>Ostropomycetidae</taxon>
        <taxon>Ostropales</taxon>
        <taxon>Graphidaceae</taxon>
        <taxon>Gomphilloideae</taxon>
        <taxon>Gomphillus</taxon>
    </lineage>
</organism>
<gene>
    <name evidence="2" type="ORF">GOMPHAMPRED_004425</name>
</gene>
<dbReference type="PANTHER" id="PTHR37542">
    <property type="entry name" value="HELO DOMAIN-CONTAINING PROTEIN-RELATED"/>
    <property type="match status" value="1"/>
</dbReference>
<dbReference type="PANTHER" id="PTHR37542:SF3">
    <property type="entry name" value="PRION-INHIBITION AND PROPAGATION HELO DOMAIN-CONTAINING PROTEIN"/>
    <property type="match status" value="1"/>
</dbReference>
<keyword evidence="3" id="KW-1185">Reference proteome</keyword>
<comment type="caution">
    <text evidence="2">The sequence shown here is derived from an EMBL/GenBank/DDBJ whole genome shotgun (WGS) entry which is preliminary data.</text>
</comment>
<dbReference type="GO" id="GO:0005524">
    <property type="term" value="F:ATP binding"/>
    <property type="evidence" value="ECO:0007669"/>
    <property type="project" value="InterPro"/>
</dbReference>
<sequence>MDVFQTTITAAELLYEFINSYAEYSHDAKSLAHRFDWDIRVLRSASTYFEQKTASNIGRLSTADKELLQASVAYFGELMAHISRKRNKIQAKGWLGTQWNRALWIHYKKELKDLEAELFEWTSRFDLRLVAVPPELGAVIQLDDPEANSAPRLAMKRRIKRYLAQPDSEKAKISEELYIPDPGNAVKFTSSIASQRMTATYNSKTSIVEYKPYAPSLLSDQEKLKETTDTVKELAGALSVVDPTLTALLPCSGYFHSADPNNPRFALIYSPPYDIAQSNPPTLKDLLNAKDRKGNRRTAAHPLDQRLNLARRLASAVYFYHSVGWVHKTIRSDNILMLEPTREDPLSLFPYTLGSSYLVNFASARADSGNTDLSLEERENEWFLNVYRHPARQGANISARFTMAHDAYSLGVVLLEIGTWRPLERSETEIKGKTPEEVRKVLLGLVDGTAIQMGSKYKELVKWCLELEDSNLGMSIYAEQVLERLESLVM</sequence>
<dbReference type="PROSITE" id="PS50011">
    <property type="entry name" value="PROTEIN_KINASE_DOM"/>
    <property type="match status" value="1"/>
</dbReference>
<evidence type="ECO:0000313" key="2">
    <source>
        <dbReference type="EMBL" id="CAF9927528.1"/>
    </source>
</evidence>
<reference evidence="2" key="1">
    <citation type="submission" date="2021-03" db="EMBL/GenBank/DDBJ databases">
        <authorList>
            <person name="Tagirdzhanova G."/>
        </authorList>
    </citation>
    <scope>NUCLEOTIDE SEQUENCE</scope>
</reference>
<dbReference type="InterPro" id="IPR056002">
    <property type="entry name" value="DUF7580"/>
</dbReference>
<dbReference type="AlphaFoldDB" id="A0A8H3FMV7"/>
<protein>
    <recommendedName>
        <fullName evidence="1">Protein kinase domain-containing protein</fullName>
    </recommendedName>
</protein>
<proteinExistence type="predicted"/>
<dbReference type="Pfam" id="PF24476">
    <property type="entry name" value="DUF7580"/>
    <property type="match status" value="1"/>
</dbReference>
<dbReference type="InterPro" id="IPR000719">
    <property type="entry name" value="Prot_kinase_dom"/>
</dbReference>
<dbReference type="InterPro" id="IPR011009">
    <property type="entry name" value="Kinase-like_dom_sf"/>
</dbReference>
<accession>A0A8H3FMV7</accession>
<dbReference type="GO" id="GO:0004672">
    <property type="term" value="F:protein kinase activity"/>
    <property type="evidence" value="ECO:0007669"/>
    <property type="project" value="InterPro"/>
</dbReference>
<dbReference type="SUPFAM" id="SSF56112">
    <property type="entry name" value="Protein kinase-like (PK-like)"/>
    <property type="match status" value="1"/>
</dbReference>
<feature type="domain" description="Protein kinase" evidence="1">
    <location>
        <begin position="186"/>
        <end position="489"/>
    </location>
</feature>